<dbReference type="PANTHER" id="PTHR23091:SF4">
    <property type="entry name" value="N-TERMINAL AMINO-ACID N(ALPHA)-ACETYLTRANSFERASE NATA"/>
    <property type="match status" value="1"/>
</dbReference>
<dbReference type="AlphaFoldDB" id="A0A1R2AP65"/>
<accession>A0A1R2AP65</accession>
<feature type="compositionally biased region" description="Basic residues" evidence="4">
    <location>
        <begin position="179"/>
        <end position="189"/>
    </location>
</feature>
<dbReference type="InterPro" id="IPR045047">
    <property type="entry name" value="Ard1-like"/>
</dbReference>
<protein>
    <recommendedName>
        <fullName evidence="5">N-acetyltransferase domain-containing protein</fullName>
    </recommendedName>
</protein>
<dbReference type="Proteomes" id="UP000187209">
    <property type="component" value="Unassembled WGS sequence"/>
</dbReference>
<keyword evidence="7" id="KW-1185">Reference proteome</keyword>
<gene>
    <name evidence="6" type="ORF">SteCoe_36988</name>
</gene>
<keyword evidence="2" id="KW-0012">Acyltransferase</keyword>
<sequence length="189" mass="21960">MVCIRRAQPADLLKIQNCNLMCLPENYNLKYYYYHILSWPQLLHVAEMDGKIVGYVLAKMEDENPDSPVHGHITSISVLRPYRKLGIATKLMEAAHKEMLEVYDSEYVSLHVRVGNRAAFSLYSSTLGYQIHDTEAKYYADGEDAYDMRKVFVKPKLVAVEDAKEETKKDVKQETVEQKKRRNKKKKNK</sequence>
<evidence type="ECO:0000256" key="3">
    <source>
        <dbReference type="ARBA" id="ARBA00025786"/>
    </source>
</evidence>
<dbReference type="InterPro" id="IPR016181">
    <property type="entry name" value="Acyl_CoA_acyltransferase"/>
</dbReference>
<comment type="similarity">
    <text evidence="3">Belongs to the acetyltransferase family. ARD1 subfamily.</text>
</comment>
<feature type="compositionally biased region" description="Basic and acidic residues" evidence="4">
    <location>
        <begin position="163"/>
        <end position="178"/>
    </location>
</feature>
<dbReference type="EMBL" id="MPUH01001774">
    <property type="protein sequence ID" value="OMJ66245.1"/>
    <property type="molecule type" value="Genomic_DNA"/>
</dbReference>
<organism evidence="6 7">
    <name type="scientific">Stentor coeruleus</name>
    <dbReference type="NCBI Taxonomy" id="5963"/>
    <lineage>
        <taxon>Eukaryota</taxon>
        <taxon>Sar</taxon>
        <taxon>Alveolata</taxon>
        <taxon>Ciliophora</taxon>
        <taxon>Postciliodesmatophora</taxon>
        <taxon>Heterotrichea</taxon>
        <taxon>Heterotrichida</taxon>
        <taxon>Stentoridae</taxon>
        <taxon>Stentor</taxon>
    </lineage>
</organism>
<dbReference type="PANTHER" id="PTHR23091">
    <property type="entry name" value="N-TERMINAL ACETYLTRANSFERASE"/>
    <property type="match status" value="1"/>
</dbReference>
<feature type="domain" description="N-acetyltransferase" evidence="5">
    <location>
        <begin position="2"/>
        <end position="153"/>
    </location>
</feature>
<dbReference type="InterPro" id="IPR000182">
    <property type="entry name" value="GNAT_dom"/>
</dbReference>
<feature type="region of interest" description="Disordered" evidence="4">
    <location>
        <begin position="163"/>
        <end position="189"/>
    </location>
</feature>
<dbReference type="PROSITE" id="PS51186">
    <property type="entry name" value="GNAT"/>
    <property type="match status" value="1"/>
</dbReference>
<dbReference type="GO" id="GO:1990189">
    <property type="term" value="F:protein N-terminal-serine acetyltransferase activity"/>
    <property type="evidence" value="ECO:0007669"/>
    <property type="project" value="TreeGrafter"/>
</dbReference>
<comment type="caution">
    <text evidence="6">The sequence shown here is derived from an EMBL/GenBank/DDBJ whole genome shotgun (WGS) entry which is preliminary data.</text>
</comment>
<name>A0A1R2AP65_9CILI</name>
<reference evidence="6 7" key="1">
    <citation type="submission" date="2016-11" db="EMBL/GenBank/DDBJ databases">
        <title>The macronuclear genome of Stentor coeruleus: a giant cell with tiny introns.</title>
        <authorList>
            <person name="Slabodnick M."/>
            <person name="Ruby J.G."/>
            <person name="Reiff S.B."/>
            <person name="Swart E.C."/>
            <person name="Gosai S."/>
            <person name="Prabakaran S."/>
            <person name="Witkowska E."/>
            <person name="Larue G.E."/>
            <person name="Fisher S."/>
            <person name="Freeman R.M."/>
            <person name="Gunawardena J."/>
            <person name="Chu W."/>
            <person name="Stover N.A."/>
            <person name="Gregory B.D."/>
            <person name="Nowacki M."/>
            <person name="Derisi J."/>
            <person name="Roy S.W."/>
            <person name="Marshall W.F."/>
            <person name="Sood P."/>
        </authorList>
    </citation>
    <scope>NUCLEOTIDE SEQUENCE [LARGE SCALE GENOMIC DNA]</scope>
    <source>
        <strain evidence="6">WM001</strain>
    </source>
</reference>
<dbReference type="OrthoDB" id="25586at2759"/>
<dbReference type="SUPFAM" id="SSF55729">
    <property type="entry name" value="Acyl-CoA N-acyltransferases (Nat)"/>
    <property type="match status" value="1"/>
</dbReference>
<dbReference type="Pfam" id="PF00583">
    <property type="entry name" value="Acetyltransf_1"/>
    <property type="match status" value="1"/>
</dbReference>
<dbReference type="Gene3D" id="3.40.630.30">
    <property type="match status" value="1"/>
</dbReference>
<dbReference type="CDD" id="cd04301">
    <property type="entry name" value="NAT_SF"/>
    <property type="match status" value="1"/>
</dbReference>
<dbReference type="FunFam" id="3.40.630.30:FF:000037">
    <property type="entry name" value="N-alpha-acetyltransferase daf-31-like"/>
    <property type="match status" value="1"/>
</dbReference>
<dbReference type="GO" id="GO:0031415">
    <property type="term" value="C:NatA complex"/>
    <property type="evidence" value="ECO:0007669"/>
    <property type="project" value="InterPro"/>
</dbReference>
<evidence type="ECO:0000256" key="2">
    <source>
        <dbReference type="ARBA" id="ARBA00023315"/>
    </source>
</evidence>
<evidence type="ECO:0000256" key="4">
    <source>
        <dbReference type="SAM" id="MobiDB-lite"/>
    </source>
</evidence>
<keyword evidence="1" id="KW-0808">Transferase</keyword>
<evidence type="ECO:0000313" key="6">
    <source>
        <dbReference type="EMBL" id="OMJ66245.1"/>
    </source>
</evidence>
<proteinExistence type="inferred from homology"/>
<evidence type="ECO:0000259" key="5">
    <source>
        <dbReference type="PROSITE" id="PS51186"/>
    </source>
</evidence>
<dbReference type="GO" id="GO:1990190">
    <property type="term" value="F:protein-N-terminal-glutamate acetyltransferase activity"/>
    <property type="evidence" value="ECO:0007669"/>
    <property type="project" value="TreeGrafter"/>
</dbReference>
<evidence type="ECO:0000256" key="1">
    <source>
        <dbReference type="ARBA" id="ARBA00022679"/>
    </source>
</evidence>
<evidence type="ECO:0000313" key="7">
    <source>
        <dbReference type="Proteomes" id="UP000187209"/>
    </source>
</evidence>